<dbReference type="Proteomes" id="UP001522905">
    <property type="component" value="Unassembled WGS sequence"/>
</dbReference>
<evidence type="ECO:0000313" key="2">
    <source>
        <dbReference type="Proteomes" id="UP001522905"/>
    </source>
</evidence>
<proteinExistence type="predicted"/>
<organism evidence="1 2">
    <name type="scientific">Apilactobacillus xinyiensis</name>
    <dbReference type="NCBI Taxonomy" id="2841032"/>
    <lineage>
        <taxon>Bacteria</taxon>
        <taxon>Bacillati</taxon>
        <taxon>Bacillota</taxon>
        <taxon>Bacilli</taxon>
        <taxon>Lactobacillales</taxon>
        <taxon>Lactobacillaceae</taxon>
        <taxon>Apilactobacillus</taxon>
    </lineage>
</organism>
<sequence>MNKKLERKSREDIIIDMNDFLITYGTSILGDENKDIAKRVYAAGKDNLENLDKLFKDNGFGRKEKYYDIGEGYISDLYHEAPENISAEADKLAKEAMIYLGNNIEKFDHWKAE</sequence>
<dbReference type="RefSeq" id="WP_248601551.1">
    <property type="nucleotide sequence ID" value="NZ_CAXMLZ010000006.1"/>
</dbReference>
<protein>
    <recommendedName>
        <fullName evidence="3">HEPN domain-containing protein</fullName>
    </recommendedName>
</protein>
<reference evidence="1 2" key="1">
    <citation type="submission" date="2021-11" db="EMBL/GenBank/DDBJ databases">
        <title>Comparative genomics of bee honey and flower isolates.</title>
        <authorList>
            <person name="Bechtner J.D."/>
            <person name="Gallus M.K."/>
            <person name="Ehrmann M."/>
        </authorList>
    </citation>
    <scope>NUCLEOTIDE SEQUENCE [LARGE SCALE GENOMIC DNA]</scope>
    <source>
        <strain evidence="1 2">M161</strain>
    </source>
</reference>
<dbReference type="EMBL" id="JAJIAO010000002">
    <property type="protein sequence ID" value="MCK8624420.1"/>
    <property type="molecule type" value="Genomic_DNA"/>
</dbReference>
<comment type="caution">
    <text evidence="1">The sequence shown here is derived from an EMBL/GenBank/DDBJ whole genome shotgun (WGS) entry which is preliminary data.</text>
</comment>
<gene>
    <name evidence="1" type="ORF">LNP07_02720</name>
</gene>
<accession>A0ABT0I0S4</accession>
<name>A0ABT0I0S4_9LACO</name>
<evidence type="ECO:0008006" key="3">
    <source>
        <dbReference type="Google" id="ProtNLM"/>
    </source>
</evidence>
<keyword evidence="2" id="KW-1185">Reference proteome</keyword>
<evidence type="ECO:0000313" key="1">
    <source>
        <dbReference type="EMBL" id="MCK8624420.1"/>
    </source>
</evidence>